<keyword evidence="1" id="KW-0732">Signal</keyword>
<comment type="caution">
    <text evidence="2">The sequence shown here is derived from an EMBL/GenBank/DDBJ whole genome shotgun (WGS) entry which is preliminary data.</text>
</comment>
<organism evidence="2 3">
    <name type="scientific">Roseicella aquatilis</name>
    <dbReference type="NCBI Taxonomy" id="2527868"/>
    <lineage>
        <taxon>Bacteria</taxon>
        <taxon>Pseudomonadati</taxon>
        <taxon>Pseudomonadota</taxon>
        <taxon>Alphaproteobacteria</taxon>
        <taxon>Acetobacterales</taxon>
        <taxon>Roseomonadaceae</taxon>
        <taxon>Roseicella</taxon>
    </lineage>
</organism>
<dbReference type="Proteomes" id="UP000295023">
    <property type="component" value="Unassembled WGS sequence"/>
</dbReference>
<protein>
    <submittedName>
        <fullName evidence="2">Uncharacterized protein</fullName>
    </submittedName>
</protein>
<evidence type="ECO:0000313" key="3">
    <source>
        <dbReference type="Proteomes" id="UP000295023"/>
    </source>
</evidence>
<evidence type="ECO:0000256" key="1">
    <source>
        <dbReference type="SAM" id="SignalP"/>
    </source>
</evidence>
<accession>A0A4R4DEM5</accession>
<keyword evidence="3" id="KW-1185">Reference proteome</keyword>
<sequence>MRAAPLLLLLLAPPAAAQAPRCGYGGGLEALRTAERALRGGGAAPDLPGGRAAAEAAAGALSEATSVLAGCGCARAAELTQEAGWLAEQAAFESTAERIRTVLDRARLSLGLARERLDRRGCG</sequence>
<name>A0A4R4DEM5_9PROT</name>
<dbReference type="EMBL" id="SKBM01000018">
    <property type="protein sequence ID" value="TCZ57839.1"/>
    <property type="molecule type" value="Genomic_DNA"/>
</dbReference>
<feature type="chain" id="PRO_5020388531" evidence="1">
    <location>
        <begin position="18"/>
        <end position="123"/>
    </location>
</feature>
<evidence type="ECO:0000313" key="2">
    <source>
        <dbReference type="EMBL" id="TCZ57839.1"/>
    </source>
</evidence>
<dbReference type="OrthoDB" id="7284418at2"/>
<dbReference type="AlphaFoldDB" id="A0A4R4DEM5"/>
<feature type="signal peptide" evidence="1">
    <location>
        <begin position="1"/>
        <end position="17"/>
    </location>
</feature>
<gene>
    <name evidence="2" type="ORF">EXY23_17920</name>
</gene>
<dbReference type="RefSeq" id="WP_132292484.1">
    <property type="nucleotide sequence ID" value="NZ_SKBM01000018.1"/>
</dbReference>
<proteinExistence type="predicted"/>
<reference evidence="2 3" key="1">
    <citation type="submission" date="2019-03" db="EMBL/GenBank/DDBJ databases">
        <title>Paracraurococcus aquatilis NE82 genome sequence.</title>
        <authorList>
            <person name="Zhao Y."/>
            <person name="Du Z."/>
        </authorList>
    </citation>
    <scope>NUCLEOTIDE SEQUENCE [LARGE SCALE GENOMIC DNA]</scope>
    <source>
        <strain evidence="2 3">NE82</strain>
    </source>
</reference>